<evidence type="ECO:0000313" key="2">
    <source>
        <dbReference type="EMBL" id="ETV98174.1"/>
    </source>
</evidence>
<gene>
    <name evidence="2" type="ORF">H310_08903</name>
</gene>
<name>A0A024TW08_9STRA</name>
<proteinExistence type="predicted"/>
<evidence type="ECO:0000256" key="1">
    <source>
        <dbReference type="SAM" id="MobiDB-lite"/>
    </source>
</evidence>
<feature type="compositionally biased region" description="Polar residues" evidence="1">
    <location>
        <begin position="236"/>
        <end position="245"/>
    </location>
</feature>
<dbReference type="GO" id="GO:0020037">
    <property type="term" value="F:heme binding"/>
    <property type="evidence" value="ECO:0007669"/>
    <property type="project" value="InterPro"/>
</dbReference>
<sequence>MGNRASSSRANREQAKVIHLRAQASEDVDLDMLTEYSFGVAHEHEVQHYMPPQLPLLPVLTKARIETCARSWDKVRTAATDKMKSYGKPGIVLFYDEFFYRLFQRDSTFRVVFANSKERAEVLIKALMFMLNMRADSPESVANMQNRCRFLGHKHRSYSLVRPHHFAAYTMTCIEVIMYWMGDEASIMVADAWSNVVGFVLRYLLEPYLCNRTDPYEYYQNTTIAAVREIEESTASGSTVGSVASTHRPDSKMSVSRDPSPHTASTAPAINTHGSIRRTSQPRTFT</sequence>
<dbReference type="Gene3D" id="1.10.490.10">
    <property type="entry name" value="Globins"/>
    <property type="match status" value="1"/>
</dbReference>
<dbReference type="GO" id="GO:0019825">
    <property type="term" value="F:oxygen binding"/>
    <property type="evidence" value="ECO:0007669"/>
    <property type="project" value="InterPro"/>
</dbReference>
<feature type="compositionally biased region" description="Polar residues" evidence="1">
    <location>
        <begin position="262"/>
        <end position="286"/>
    </location>
</feature>
<dbReference type="GeneID" id="20085953"/>
<dbReference type="VEuPathDB" id="FungiDB:H310_08903"/>
<protein>
    <recommendedName>
        <fullName evidence="3">Globin family profile domain-containing protein</fullName>
    </recommendedName>
</protein>
<dbReference type="InterPro" id="IPR012292">
    <property type="entry name" value="Globin/Proto"/>
</dbReference>
<dbReference type="CDD" id="cd01040">
    <property type="entry name" value="Mb-like"/>
    <property type="match status" value="1"/>
</dbReference>
<organism evidence="2">
    <name type="scientific">Aphanomyces invadans</name>
    <dbReference type="NCBI Taxonomy" id="157072"/>
    <lineage>
        <taxon>Eukaryota</taxon>
        <taxon>Sar</taxon>
        <taxon>Stramenopiles</taxon>
        <taxon>Oomycota</taxon>
        <taxon>Saprolegniomycetes</taxon>
        <taxon>Saprolegniales</taxon>
        <taxon>Verrucalvaceae</taxon>
        <taxon>Aphanomyces</taxon>
    </lineage>
</organism>
<feature type="region of interest" description="Disordered" evidence="1">
    <location>
        <begin position="236"/>
        <end position="286"/>
    </location>
</feature>
<dbReference type="InterPro" id="IPR009050">
    <property type="entry name" value="Globin-like_sf"/>
</dbReference>
<dbReference type="OrthoDB" id="64065at2759"/>
<accession>A0A024TW08</accession>
<dbReference type="AlphaFoldDB" id="A0A024TW08"/>
<dbReference type="RefSeq" id="XP_008873049.1">
    <property type="nucleotide sequence ID" value="XM_008874827.1"/>
</dbReference>
<dbReference type="EMBL" id="KI913970">
    <property type="protein sequence ID" value="ETV98174.1"/>
    <property type="molecule type" value="Genomic_DNA"/>
</dbReference>
<reference evidence="2" key="1">
    <citation type="submission" date="2013-12" db="EMBL/GenBank/DDBJ databases">
        <title>The Genome Sequence of Aphanomyces invadans NJM9701.</title>
        <authorList>
            <consortium name="The Broad Institute Genomics Platform"/>
            <person name="Russ C."/>
            <person name="Tyler B."/>
            <person name="van West P."/>
            <person name="Dieguez-Uribeondo J."/>
            <person name="Young S.K."/>
            <person name="Zeng Q."/>
            <person name="Gargeya S."/>
            <person name="Fitzgerald M."/>
            <person name="Abouelleil A."/>
            <person name="Alvarado L."/>
            <person name="Chapman S.B."/>
            <person name="Gainer-Dewar J."/>
            <person name="Goldberg J."/>
            <person name="Griggs A."/>
            <person name="Gujja S."/>
            <person name="Hansen M."/>
            <person name="Howarth C."/>
            <person name="Imamovic A."/>
            <person name="Ireland A."/>
            <person name="Larimer J."/>
            <person name="McCowan C."/>
            <person name="Murphy C."/>
            <person name="Pearson M."/>
            <person name="Poon T.W."/>
            <person name="Priest M."/>
            <person name="Roberts A."/>
            <person name="Saif S."/>
            <person name="Shea T."/>
            <person name="Sykes S."/>
            <person name="Wortman J."/>
            <person name="Nusbaum C."/>
            <person name="Birren B."/>
        </authorList>
    </citation>
    <scope>NUCLEOTIDE SEQUENCE [LARGE SCALE GENOMIC DNA]</scope>
    <source>
        <strain evidence="2">NJM9701</strain>
    </source>
</reference>
<dbReference type="InterPro" id="IPR044399">
    <property type="entry name" value="Mb-like_M"/>
</dbReference>
<dbReference type="SUPFAM" id="SSF46458">
    <property type="entry name" value="Globin-like"/>
    <property type="match status" value="1"/>
</dbReference>
<evidence type="ECO:0008006" key="3">
    <source>
        <dbReference type="Google" id="ProtNLM"/>
    </source>
</evidence>